<dbReference type="Gene3D" id="3.10.20.90">
    <property type="entry name" value="Phosphatidylinositol 3-kinase Catalytic Subunit, Chain A, domain 1"/>
    <property type="match status" value="1"/>
</dbReference>
<evidence type="ECO:0000313" key="3">
    <source>
        <dbReference type="EMBL" id="VDM29084.1"/>
    </source>
</evidence>
<sequence>HEFPVGRSIEEPFPQRRTFVDDHDGDPEGQKRKFLQRKNRAIAGAWHTWTFASDTSKRQRKHDDLFQNTISLQLHAIWRMAEQIFLRTLDDRTITLEVSPVTTVEELKEIVAQREHVDVDEQRLLFEGYS</sequence>
<reference evidence="3 4" key="2">
    <citation type="submission" date="2018-11" db="EMBL/GenBank/DDBJ databases">
        <authorList>
            <consortium name="Pathogen Informatics"/>
        </authorList>
    </citation>
    <scope>NUCLEOTIDE SEQUENCE [LARGE SCALE GENOMIC DNA]</scope>
</reference>
<name>A0A183U4E7_TOXCA</name>
<evidence type="ECO:0000256" key="1">
    <source>
        <dbReference type="SAM" id="MobiDB-lite"/>
    </source>
</evidence>
<accession>A0A183U4E7</accession>
<gene>
    <name evidence="3" type="ORF">TCNE_LOCUS3367</name>
</gene>
<dbReference type="EMBL" id="UYWY01004227">
    <property type="protein sequence ID" value="VDM29084.1"/>
    <property type="molecule type" value="Genomic_DNA"/>
</dbReference>
<dbReference type="Proteomes" id="UP000050794">
    <property type="component" value="Unassembled WGS sequence"/>
</dbReference>
<dbReference type="WBParaSite" id="TCNE_0000336701-mRNA-1">
    <property type="protein sequence ID" value="TCNE_0000336701-mRNA-1"/>
    <property type="gene ID" value="TCNE_0000336701"/>
</dbReference>
<reference evidence="5" key="1">
    <citation type="submission" date="2016-06" db="UniProtKB">
        <authorList>
            <consortium name="WormBaseParasite"/>
        </authorList>
    </citation>
    <scope>IDENTIFICATION</scope>
</reference>
<evidence type="ECO:0000313" key="5">
    <source>
        <dbReference type="WBParaSite" id="TCNE_0000336701-mRNA-1"/>
    </source>
</evidence>
<dbReference type="SUPFAM" id="SSF54236">
    <property type="entry name" value="Ubiquitin-like"/>
    <property type="match status" value="1"/>
</dbReference>
<proteinExistence type="predicted"/>
<feature type="domain" description="Ubiquitin-like" evidence="2">
    <location>
        <begin position="82"/>
        <end position="130"/>
    </location>
</feature>
<evidence type="ECO:0000259" key="2">
    <source>
        <dbReference type="PROSITE" id="PS50053"/>
    </source>
</evidence>
<dbReference type="InterPro" id="IPR000626">
    <property type="entry name" value="Ubiquitin-like_dom"/>
</dbReference>
<dbReference type="AlphaFoldDB" id="A0A183U4E7"/>
<dbReference type="InterPro" id="IPR029071">
    <property type="entry name" value="Ubiquitin-like_domsf"/>
</dbReference>
<dbReference type="Pfam" id="PF00240">
    <property type="entry name" value="ubiquitin"/>
    <property type="match status" value="1"/>
</dbReference>
<protein>
    <submittedName>
        <fullName evidence="5">Ubiquitin-like domain-containing protein</fullName>
    </submittedName>
</protein>
<keyword evidence="4" id="KW-1185">Reference proteome</keyword>
<feature type="region of interest" description="Disordered" evidence="1">
    <location>
        <begin position="1"/>
        <end position="30"/>
    </location>
</feature>
<dbReference type="CDD" id="cd17039">
    <property type="entry name" value="Ubl_ubiquitin_like"/>
    <property type="match status" value="1"/>
</dbReference>
<dbReference type="PROSITE" id="PS50053">
    <property type="entry name" value="UBIQUITIN_2"/>
    <property type="match status" value="1"/>
</dbReference>
<evidence type="ECO:0000313" key="4">
    <source>
        <dbReference type="Proteomes" id="UP000050794"/>
    </source>
</evidence>
<organism evidence="4 5">
    <name type="scientific">Toxocara canis</name>
    <name type="common">Canine roundworm</name>
    <dbReference type="NCBI Taxonomy" id="6265"/>
    <lineage>
        <taxon>Eukaryota</taxon>
        <taxon>Metazoa</taxon>
        <taxon>Ecdysozoa</taxon>
        <taxon>Nematoda</taxon>
        <taxon>Chromadorea</taxon>
        <taxon>Rhabditida</taxon>
        <taxon>Spirurina</taxon>
        <taxon>Ascaridomorpha</taxon>
        <taxon>Ascaridoidea</taxon>
        <taxon>Toxocaridae</taxon>
        <taxon>Toxocara</taxon>
    </lineage>
</organism>